<sequence length="283" mass="28698">MSLYSAAPEPAAPGLVPAAVGPHRAIPHRAHPSGSKQHAPASGQRDLRPRPNVAAMGAPLSPDAGAARAAATAVAAPALAGPGLFIAAATALRDALGTLRPELAVREAPPPSRVAPYALALAASLAGDDDDLAAGRLVLLFDPAGHNAWEGTARLVCYARAAVEPEVAADPMLPEVAWSWLVEAMAAHGAGARALGGTVTTTTSRRFGVLAPDGDSFDVEVRCSWSPNWAETASPSRPGGEGGTPWSAEETAAHLHAFADLLAAMAGLPPRIAGVVPLPGRHF</sequence>
<organism evidence="2 3">
    <name type="scientific">Pseudofrankia asymbiotica</name>
    <dbReference type="NCBI Taxonomy" id="1834516"/>
    <lineage>
        <taxon>Bacteria</taxon>
        <taxon>Bacillati</taxon>
        <taxon>Actinomycetota</taxon>
        <taxon>Actinomycetes</taxon>
        <taxon>Frankiales</taxon>
        <taxon>Frankiaceae</taxon>
        <taxon>Pseudofrankia</taxon>
    </lineage>
</organism>
<protein>
    <recommendedName>
        <fullName evidence="4">Enoyl-CoA hydratase</fullName>
    </recommendedName>
</protein>
<dbReference type="InterPro" id="IPR021555">
    <property type="entry name" value="DUF3000"/>
</dbReference>
<proteinExistence type="predicted"/>
<name>A0A1V2IBM6_9ACTN</name>
<feature type="region of interest" description="Disordered" evidence="1">
    <location>
        <begin position="228"/>
        <end position="247"/>
    </location>
</feature>
<dbReference type="AlphaFoldDB" id="A0A1V2IBM6"/>
<reference evidence="3" key="1">
    <citation type="submission" date="2016-10" db="EMBL/GenBank/DDBJ databases">
        <title>Frankia sp. NRRL B-16386 Genome sequencing.</title>
        <authorList>
            <person name="Ghodhbane-Gtari F."/>
            <person name="Swanson E."/>
            <person name="Gueddou A."/>
            <person name="Hezbri K."/>
            <person name="Ktari K."/>
            <person name="Nouioui I."/>
            <person name="Morris K."/>
            <person name="Simpson S."/>
            <person name="Abebe-Akele F."/>
            <person name="Thomas K."/>
            <person name="Gtari M."/>
            <person name="Tisa L.S."/>
        </authorList>
    </citation>
    <scope>NUCLEOTIDE SEQUENCE [LARGE SCALE GENOMIC DNA]</scope>
    <source>
        <strain evidence="3">NRRL B-16386</strain>
    </source>
</reference>
<comment type="caution">
    <text evidence="2">The sequence shown here is derived from an EMBL/GenBank/DDBJ whole genome shotgun (WGS) entry which is preliminary data.</text>
</comment>
<keyword evidence="3" id="KW-1185">Reference proteome</keyword>
<dbReference type="EMBL" id="MOMC01000026">
    <property type="protein sequence ID" value="ONH30430.1"/>
    <property type="molecule type" value="Genomic_DNA"/>
</dbReference>
<evidence type="ECO:0000313" key="2">
    <source>
        <dbReference type="EMBL" id="ONH30430.1"/>
    </source>
</evidence>
<evidence type="ECO:0000256" key="1">
    <source>
        <dbReference type="SAM" id="MobiDB-lite"/>
    </source>
</evidence>
<dbReference type="Proteomes" id="UP000188929">
    <property type="component" value="Unassembled WGS sequence"/>
</dbReference>
<gene>
    <name evidence="2" type="ORF">BL253_13910</name>
</gene>
<dbReference type="Pfam" id="PF11452">
    <property type="entry name" value="DUF3000"/>
    <property type="match status" value="1"/>
</dbReference>
<evidence type="ECO:0000313" key="3">
    <source>
        <dbReference type="Proteomes" id="UP000188929"/>
    </source>
</evidence>
<accession>A0A1V2IBM6</accession>
<evidence type="ECO:0008006" key="4">
    <source>
        <dbReference type="Google" id="ProtNLM"/>
    </source>
</evidence>
<dbReference type="STRING" id="1834516.BL253_13910"/>
<feature type="region of interest" description="Disordered" evidence="1">
    <location>
        <begin position="24"/>
        <end position="59"/>
    </location>
</feature>